<proteinExistence type="predicted"/>
<evidence type="ECO:0000313" key="1">
    <source>
        <dbReference type="EMBL" id="KAL0320270.1"/>
    </source>
</evidence>
<reference evidence="1" key="1">
    <citation type="submission" date="2020-06" db="EMBL/GenBank/DDBJ databases">
        <authorList>
            <person name="Li T."/>
            <person name="Hu X."/>
            <person name="Zhang T."/>
            <person name="Song X."/>
            <person name="Zhang H."/>
            <person name="Dai N."/>
            <person name="Sheng W."/>
            <person name="Hou X."/>
            <person name="Wei L."/>
        </authorList>
    </citation>
    <scope>NUCLEOTIDE SEQUENCE</scope>
    <source>
        <strain evidence="1">G02</strain>
        <tissue evidence="1">Leaf</tissue>
    </source>
</reference>
<name>A0AAW2LM99_SESRA</name>
<reference evidence="1" key="2">
    <citation type="journal article" date="2024" name="Plant">
        <title>Genomic evolution and insights into agronomic trait innovations of Sesamum species.</title>
        <authorList>
            <person name="Miao H."/>
            <person name="Wang L."/>
            <person name="Qu L."/>
            <person name="Liu H."/>
            <person name="Sun Y."/>
            <person name="Le M."/>
            <person name="Wang Q."/>
            <person name="Wei S."/>
            <person name="Zheng Y."/>
            <person name="Lin W."/>
            <person name="Duan Y."/>
            <person name="Cao H."/>
            <person name="Xiong S."/>
            <person name="Wang X."/>
            <person name="Wei L."/>
            <person name="Li C."/>
            <person name="Ma Q."/>
            <person name="Ju M."/>
            <person name="Zhao R."/>
            <person name="Li G."/>
            <person name="Mu C."/>
            <person name="Tian Q."/>
            <person name="Mei H."/>
            <person name="Zhang T."/>
            <person name="Gao T."/>
            <person name="Zhang H."/>
        </authorList>
    </citation>
    <scope>NUCLEOTIDE SEQUENCE</scope>
    <source>
        <strain evidence="1">G02</strain>
    </source>
</reference>
<dbReference type="AlphaFoldDB" id="A0AAW2LM99"/>
<protein>
    <submittedName>
        <fullName evidence="1">Uncharacterized protein</fullName>
    </submittedName>
</protein>
<accession>A0AAW2LM99</accession>
<organism evidence="1">
    <name type="scientific">Sesamum radiatum</name>
    <name type="common">Black benniseed</name>
    <dbReference type="NCBI Taxonomy" id="300843"/>
    <lineage>
        <taxon>Eukaryota</taxon>
        <taxon>Viridiplantae</taxon>
        <taxon>Streptophyta</taxon>
        <taxon>Embryophyta</taxon>
        <taxon>Tracheophyta</taxon>
        <taxon>Spermatophyta</taxon>
        <taxon>Magnoliopsida</taxon>
        <taxon>eudicotyledons</taxon>
        <taxon>Gunneridae</taxon>
        <taxon>Pentapetalae</taxon>
        <taxon>asterids</taxon>
        <taxon>lamiids</taxon>
        <taxon>Lamiales</taxon>
        <taxon>Pedaliaceae</taxon>
        <taxon>Sesamum</taxon>
    </lineage>
</organism>
<sequence length="128" mass="14408">MKVVFQGFPVLLADSKEAELHLLIFSASNKLMQKQRSELLKAPDCTCQQLVEPLLSCLGKSSNENATLDPISIWMQESRIIKARHIFLRVSGAIVFRNDLNPAIHKKFIHHNSFSGGDAMLSLRRAIH</sequence>
<comment type="caution">
    <text evidence="1">The sequence shown here is derived from an EMBL/GenBank/DDBJ whole genome shotgun (WGS) entry which is preliminary data.</text>
</comment>
<dbReference type="EMBL" id="JACGWJ010000024">
    <property type="protein sequence ID" value="KAL0320270.1"/>
    <property type="molecule type" value="Genomic_DNA"/>
</dbReference>
<gene>
    <name evidence="1" type="ORF">Sradi_5288500</name>
</gene>